<evidence type="ECO:0000313" key="4">
    <source>
        <dbReference type="Proteomes" id="UP000663828"/>
    </source>
</evidence>
<accession>A0A813XES5</accession>
<dbReference type="EMBL" id="CAJNOJ010000251">
    <property type="protein sequence ID" value="CAF1338600.1"/>
    <property type="molecule type" value="Genomic_DNA"/>
</dbReference>
<dbReference type="EMBL" id="CAJNOR010000289">
    <property type="protein sequence ID" value="CAF0868938.1"/>
    <property type="molecule type" value="Genomic_DNA"/>
</dbReference>
<comment type="caution">
    <text evidence="2">The sequence shown here is derived from an EMBL/GenBank/DDBJ whole genome shotgun (WGS) entry which is preliminary data.</text>
</comment>
<feature type="chain" id="PRO_5035598304" evidence="1">
    <location>
        <begin position="22"/>
        <end position="70"/>
    </location>
</feature>
<evidence type="ECO:0000256" key="1">
    <source>
        <dbReference type="SAM" id="SignalP"/>
    </source>
</evidence>
<name>A0A813XES5_ADIRI</name>
<protein>
    <submittedName>
        <fullName evidence="2">Uncharacterized protein</fullName>
    </submittedName>
</protein>
<dbReference type="AlphaFoldDB" id="A0A813XES5"/>
<evidence type="ECO:0000313" key="3">
    <source>
        <dbReference type="EMBL" id="CAF1338600.1"/>
    </source>
</evidence>
<proteinExistence type="predicted"/>
<organism evidence="2 4">
    <name type="scientific">Adineta ricciae</name>
    <name type="common">Rotifer</name>
    <dbReference type="NCBI Taxonomy" id="249248"/>
    <lineage>
        <taxon>Eukaryota</taxon>
        <taxon>Metazoa</taxon>
        <taxon>Spiralia</taxon>
        <taxon>Gnathifera</taxon>
        <taxon>Rotifera</taxon>
        <taxon>Eurotatoria</taxon>
        <taxon>Bdelloidea</taxon>
        <taxon>Adinetida</taxon>
        <taxon>Adinetidae</taxon>
        <taxon>Adineta</taxon>
    </lineage>
</organism>
<keyword evidence="1" id="KW-0732">Signal</keyword>
<sequence length="70" mass="8200">MRLTIFFIYILVCFLIVGIHSQFDDQAAKIISADHQNGIISDEEALRSFKQQMETWLEQYPVNIQPDQKN</sequence>
<keyword evidence="4" id="KW-1185">Reference proteome</keyword>
<reference evidence="2" key="1">
    <citation type="submission" date="2021-02" db="EMBL/GenBank/DDBJ databases">
        <authorList>
            <person name="Nowell W R."/>
        </authorList>
    </citation>
    <scope>NUCLEOTIDE SEQUENCE</scope>
</reference>
<gene>
    <name evidence="3" type="ORF">EDS130_LOCUS32605</name>
    <name evidence="2" type="ORF">XAT740_LOCUS6389</name>
</gene>
<feature type="signal peptide" evidence="1">
    <location>
        <begin position="1"/>
        <end position="21"/>
    </location>
</feature>
<evidence type="ECO:0000313" key="2">
    <source>
        <dbReference type="EMBL" id="CAF0868938.1"/>
    </source>
</evidence>
<dbReference type="Proteomes" id="UP000663852">
    <property type="component" value="Unassembled WGS sequence"/>
</dbReference>
<dbReference type="Proteomes" id="UP000663828">
    <property type="component" value="Unassembled WGS sequence"/>
</dbReference>